<dbReference type="GO" id="GO:0004674">
    <property type="term" value="F:protein serine/threonine kinase activity"/>
    <property type="evidence" value="ECO:0007669"/>
    <property type="project" value="UniProtKB-EC"/>
</dbReference>
<keyword evidence="4" id="KW-1185">Reference proteome</keyword>
<evidence type="ECO:0000313" key="4">
    <source>
        <dbReference type="Proteomes" id="UP000053660"/>
    </source>
</evidence>
<dbReference type="InterPro" id="IPR011009">
    <property type="entry name" value="Kinase-like_dom_sf"/>
</dbReference>
<accession>A0A0B1T3J8</accession>
<gene>
    <name evidence="3" type="ORF">OESDEN_09785</name>
</gene>
<organism evidence="3 4">
    <name type="scientific">Oesophagostomum dentatum</name>
    <name type="common">Nodular worm</name>
    <dbReference type="NCBI Taxonomy" id="61180"/>
    <lineage>
        <taxon>Eukaryota</taxon>
        <taxon>Metazoa</taxon>
        <taxon>Ecdysozoa</taxon>
        <taxon>Nematoda</taxon>
        <taxon>Chromadorea</taxon>
        <taxon>Rhabditida</taxon>
        <taxon>Rhabditina</taxon>
        <taxon>Rhabditomorpha</taxon>
        <taxon>Strongyloidea</taxon>
        <taxon>Strongylidae</taxon>
        <taxon>Oesophagostomum</taxon>
    </lineage>
</organism>
<evidence type="ECO:0000256" key="1">
    <source>
        <dbReference type="ARBA" id="ARBA00012513"/>
    </source>
</evidence>
<dbReference type="InterPro" id="IPR000719">
    <property type="entry name" value="Prot_kinase_dom"/>
</dbReference>
<dbReference type="Proteomes" id="UP000053660">
    <property type="component" value="Unassembled WGS sequence"/>
</dbReference>
<dbReference type="EMBL" id="KN553090">
    <property type="protein sequence ID" value="KHJ90372.1"/>
    <property type="molecule type" value="Genomic_DNA"/>
</dbReference>
<feature type="domain" description="Protein kinase" evidence="2">
    <location>
        <begin position="1"/>
        <end position="102"/>
    </location>
</feature>
<dbReference type="PROSITE" id="PS00108">
    <property type="entry name" value="PROTEIN_KINASE_ST"/>
    <property type="match status" value="1"/>
</dbReference>
<dbReference type="InterPro" id="IPR050235">
    <property type="entry name" value="CK1_Ser-Thr_kinase"/>
</dbReference>
<dbReference type="GO" id="GO:0005524">
    <property type="term" value="F:ATP binding"/>
    <property type="evidence" value="ECO:0007669"/>
    <property type="project" value="InterPro"/>
</dbReference>
<proteinExistence type="predicted"/>
<dbReference type="EC" id="2.7.11.1" evidence="1"/>
<sequence length="102" mass="11831">MRFLGSVLSLHIGFIHRDIKPANMTLGKLGSLEERFIHILDFGLAREYIVKSGYRGTTRYCSISTHEKYEQGRVDDLWCLLYMLAELRGPLPWAKARYVLIN</sequence>
<evidence type="ECO:0000259" key="2">
    <source>
        <dbReference type="PROSITE" id="PS50011"/>
    </source>
</evidence>
<dbReference type="Pfam" id="PF00069">
    <property type="entry name" value="Pkinase"/>
    <property type="match status" value="1"/>
</dbReference>
<dbReference type="InterPro" id="IPR008271">
    <property type="entry name" value="Ser/Thr_kinase_AS"/>
</dbReference>
<protein>
    <recommendedName>
        <fullName evidence="1">non-specific serine/threonine protein kinase</fullName>
        <ecNumber evidence="1">2.7.11.1</ecNumber>
    </recommendedName>
</protein>
<dbReference type="PROSITE" id="PS50011">
    <property type="entry name" value="PROTEIN_KINASE_DOM"/>
    <property type="match status" value="1"/>
</dbReference>
<name>A0A0B1T3J8_OESDE</name>
<reference evidence="3 4" key="1">
    <citation type="submission" date="2014-03" db="EMBL/GenBank/DDBJ databases">
        <title>Draft genome of the hookworm Oesophagostomum dentatum.</title>
        <authorList>
            <person name="Mitreva M."/>
        </authorList>
    </citation>
    <scope>NUCLEOTIDE SEQUENCE [LARGE SCALE GENOMIC DNA]</scope>
    <source>
        <strain evidence="3 4">OD-Hann</strain>
    </source>
</reference>
<dbReference type="Gene3D" id="1.10.510.10">
    <property type="entry name" value="Transferase(Phosphotransferase) domain 1"/>
    <property type="match status" value="1"/>
</dbReference>
<dbReference type="AlphaFoldDB" id="A0A0B1T3J8"/>
<dbReference type="OrthoDB" id="5979581at2759"/>
<dbReference type="PANTHER" id="PTHR11909">
    <property type="entry name" value="CASEIN KINASE-RELATED"/>
    <property type="match status" value="1"/>
</dbReference>
<evidence type="ECO:0000313" key="3">
    <source>
        <dbReference type="EMBL" id="KHJ90372.1"/>
    </source>
</evidence>
<dbReference type="SUPFAM" id="SSF56112">
    <property type="entry name" value="Protein kinase-like (PK-like)"/>
    <property type="match status" value="1"/>
</dbReference>